<keyword evidence="3" id="KW-0813">Transport</keyword>
<dbReference type="AlphaFoldDB" id="A0A344UQU0"/>
<dbReference type="PANTHER" id="PTHR34979">
    <property type="entry name" value="INNER MEMBRANE PROTEIN YGAZ"/>
    <property type="match status" value="1"/>
</dbReference>
<evidence type="ECO:0000256" key="9">
    <source>
        <dbReference type="SAM" id="Phobius"/>
    </source>
</evidence>
<gene>
    <name evidence="10" type="primary">ygaZ</name>
    <name evidence="10" type="ORF">JS278_00445</name>
</gene>
<evidence type="ECO:0000256" key="1">
    <source>
        <dbReference type="ARBA" id="ARBA00004651"/>
    </source>
</evidence>
<dbReference type="RefSeq" id="WP_181833802.1">
    <property type="nucleotide sequence ID" value="NZ_CP025198.1"/>
</dbReference>
<evidence type="ECO:0000313" key="10">
    <source>
        <dbReference type="EMBL" id="AXE37638.1"/>
    </source>
</evidence>
<keyword evidence="5 9" id="KW-0812">Transmembrane</keyword>
<evidence type="ECO:0000256" key="2">
    <source>
        <dbReference type="ARBA" id="ARBA00010735"/>
    </source>
</evidence>
<sequence>MSEATPGTVRGWSDDLRWALHASGPVAMGYVPLGMALGALVVNLGLHWWLAPVMATVVYAGSMEFLLAGLLVSAPGLASVALATLAVNFRHIFYPLAYPTRLLRRPWQKVLGAWQLTDEMYALLAGGMTPQSSRQVLTLSSVTQFWWVSGTVLGTAIGSLVPAAFKGLDFAMTGLFIALALNFFLSSRTWRVAGYAAVGIGASLLLPGPFLAWSLSVFTLCCLAEVRVADRRGRGAGGRTAADQGTGSGGAGPSGSATAGQDTTGEEPR</sequence>
<evidence type="ECO:0000256" key="5">
    <source>
        <dbReference type="ARBA" id="ARBA00022692"/>
    </source>
</evidence>
<dbReference type="Proteomes" id="UP000251995">
    <property type="component" value="Chromosome"/>
</dbReference>
<protein>
    <submittedName>
        <fullName evidence="10">Inner membrane protein YgaZ</fullName>
    </submittedName>
</protein>
<feature type="transmembrane region" description="Helical" evidence="9">
    <location>
        <begin position="136"/>
        <end position="161"/>
    </location>
</feature>
<comment type="similarity">
    <text evidence="2">Belongs to the AzlC family.</text>
</comment>
<reference evidence="10 11" key="1">
    <citation type="submission" date="2017-12" db="EMBL/GenBank/DDBJ databases">
        <title>The whole genome sequence of the Acidipropionibacterium virtanenii sp. nov. type strain JS278.</title>
        <authorList>
            <person name="Laine P."/>
            <person name="Deptula P."/>
            <person name="Varmanen P."/>
            <person name="Auvinen P."/>
        </authorList>
    </citation>
    <scope>NUCLEOTIDE SEQUENCE [LARGE SCALE GENOMIC DNA]</scope>
    <source>
        <strain evidence="10 11">JS278</strain>
    </source>
</reference>
<dbReference type="Pfam" id="PF03591">
    <property type="entry name" value="AzlC"/>
    <property type="match status" value="1"/>
</dbReference>
<evidence type="ECO:0000256" key="3">
    <source>
        <dbReference type="ARBA" id="ARBA00022448"/>
    </source>
</evidence>
<dbReference type="GO" id="GO:0005886">
    <property type="term" value="C:plasma membrane"/>
    <property type="evidence" value="ECO:0007669"/>
    <property type="project" value="UniProtKB-SubCell"/>
</dbReference>
<keyword evidence="6 9" id="KW-1133">Transmembrane helix</keyword>
<dbReference type="PANTHER" id="PTHR34979:SF1">
    <property type="entry name" value="INNER MEMBRANE PROTEIN YGAZ"/>
    <property type="match status" value="1"/>
</dbReference>
<feature type="region of interest" description="Disordered" evidence="8">
    <location>
        <begin position="233"/>
        <end position="269"/>
    </location>
</feature>
<feature type="transmembrane region" description="Helical" evidence="9">
    <location>
        <begin position="65"/>
        <end position="87"/>
    </location>
</feature>
<comment type="subcellular location">
    <subcellularLocation>
        <location evidence="1">Cell membrane</location>
        <topology evidence="1">Multi-pass membrane protein</topology>
    </subcellularLocation>
</comment>
<evidence type="ECO:0000256" key="4">
    <source>
        <dbReference type="ARBA" id="ARBA00022475"/>
    </source>
</evidence>
<evidence type="ECO:0000256" key="6">
    <source>
        <dbReference type="ARBA" id="ARBA00022989"/>
    </source>
</evidence>
<dbReference type="GO" id="GO:1903785">
    <property type="term" value="P:L-valine transmembrane transport"/>
    <property type="evidence" value="ECO:0007669"/>
    <property type="project" value="TreeGrafter"/>
</dbReference>
<evidence type="ECO:0000313" key="11">
    <source>
        <dbReference type="Proteomes" id="UP000251995"/>
    </source>
</evidence>
<dbReference type="InterPro" id="IPR011606">
    <property type="entry name" value="Brnchd-chn_aa_trnsp_permease"/>
</dbReference>
<dbReference type="KEGG" id="acij:JS278_00445"/>
<accession>A0A344UQU0</accession>
<name>A0A344UQU0_9ACTN</name>
<organism evidence="10 11">
    <name type="scientific">Acidipropionibacterium virtanenii</name>
    <dbReference type="NCBI Taxonomy" id="2057246"/>
    <lineage>
        <taxon>Bacteria</taxon>
        <taxon>Bacillati</taxon>
        <taxon>Actinomycetota</taxon>
        <taxon>Actinomycetes</taxon>
        <taxon>Propionibacteriales</taxon>
        <taxon>Propionibacteriaceae</taxon>
        <taxon>Acidipropionibacterium</taxon>
    </lineage>
</organism>
<evidence type="ECO:0000256" key="8">
    <source>
        <dbReference type="SAM" id="MobiDB-lite"/>
    </source>
</evidence>
<feature type="transmembrane region" description="Helical" evidence="9">
    <location>
        <begin position="27"/>
        <end position="50"/>
    </location>
</feature>
<keyword evidence="11" id="KW-1185">Reference proteome</keyword>
<feature type="transmembrane region" description="Helical" evidence="9">
    <location>
        <begin position="192"/>
        <end position="213"/>
    </location>
</feature>
<keyword evidence="4" id="KW-1003">Cell membrane</keyword>
<proteinExistence type="inferred from homology"/>
<dbReference type="EMBL" id="CP025198">
    <property type="protein sequence ID" value="AXE37638.1"/>
    <property type="molecule type" value="Genomic_DNA"/>
</dbReference>
<keyword evidence="7 9" id="KW-0472">Membrane</keyword>
<evidence type="ECO:0000256" key="7">
    <source>
        <dbReference type="ARBA" id="ARBA00023136"/>
    </source>
</evidence>
<feature type="transmembrane region" description="Helical" evidence="9">
    <location>
        <begin position="167"/>
        <end position="185"/>
    </location>
</feature>